<reference evidence="1" key="1">
    <citation type="journal article" date="2014" name="Front. Microbiol.">
        <title>High frequency of phylogenetically diverse reductive dehalogenase-homologous genes in deep subseafloor sedimentary metagenomes.</title>
        <authorList>
            <person name="Kawai M."/>
            <person name="Futagami T."/>
            <person name="Toyoda A."/>
            <person name="Takaki Y."/>
            <person name="Nishi S."/>
            <person name="Hori S."/>
            <person name="Arai W."/>
            <person name="Tsubouchi T."/>
            <person name="Morono Y."/>
            <person name="Uchiyama I."/>
            <person name="Ito T."/>
            <person name="Fujiyama A."/>
            <person name="Inagaki F."/>
            <person name="Takami H."/>
        </authorList>
    </citation>
    <scope>NUCLEOTIDE SEQUENCE</scope>
    <source>
        <strain evidence="1">Expedition CK06-06</strain>
    </source>
</reference>
<dbReference type="AlphaFoldDB" id="X1DDV5"/>
<accession>X1DDV5</accession>
<evidence type="ECO:0000313" key="1">
    <source>
        <dbReference type="EMBL" id="GAG94601.1"/>
    </source>
</evidence>
<organism evidence="1">
    <name type="scientific">marine sediment metagenome</name>
    <dbReference type="NCBI Taxonomy" id="412755"/>
    <lineage>
        <taxon>unclassified sequences</taxon>
        <taxon>metagenomes</taxon>
        <taxon>ecological metagenomes</taxon>
    </lineage>
</organism>
<sequence length="137" mass="16377">MIEQELINFIKEKSKKIGKRLNLPPIVTEINLTYDNCSALGDNRIVIGLNYIKQYEDKNFHTETTPSDTFLNRVYFIIAHENAHLLQYYKFPKWFEKYKKKYSPYLHIKDYAEQKIEKNASKIASILLKEEENDRKI</sequence>
<name>X1DDV5_9ZZZZ</name>
<comment type="caution">
    <text evidence="1">The sequence shown here is derived from an EMBL/GenBank/DDBJ whole genome shotgun (WGS) entry which is preliminary data.</text>
</comment>
<protein>
    <submittedName>
        <fullName evidence="1">Uncharacterized protein</fullName>
    </submittedName>
</protein>
<dbReference type="EMBL" id="BART01026246">
    <property type="protein sequence ID" value="GAG94601.1"/>
    <property type="molecule type" value="Genomic_DNA"/>
</dbReference>
<gene>
    <name evidence="1" type="ORF">S01H4_46881</name>
</gene>
<proteinExistence type="predicted"/>